<evidence type="ECO:0000313" key="2">
    <source>
        <dbReference type="EMBL" id="NIJ64552.1"/>
    </source>
</evidence>
<evidence type="ECO:0000313" key="3">
    <source>
        <dbReference type="Proteomes" id="UP000564677"/>
    </source>
</evidence>
<sequence>MRKLAIGLAFVLATISGGVAQGQQVPEGGQDGGILVEGRKQGPRKEARRFVERIVTTTKDQLSRFNDPVCPVVLGLTPPYAKAIVKRFREVSAEVGAQVDRDEKCYPNVFVIVAADAGAIIAQLREKYHGFFRDLAYDDKRTALDEGPVRAWRVSEELDQSGRPGAQGPDGLRSFRGIDPGSRISLSTQQATYAAVVVIDVNAIDEKSVGQIADYVAMRVLAGARPPKEGGRLDTILTLFDGDAIVPEGLTQVDRSFLTGIYQMQANARLGSQAGTIADRIVRDARETGTAKKPR</sequence>
<feature type="chain" id="PRO_5030541635" description="DUF2927 domain-containing protein" evidence="1">
    <location>
        <begin position="21"/>
        <end position="295"/>
    </location>
</feature>
<dbReference type="AlphaFoldDB" id="A0A7X5UYF5"/>
<dbReference type="Proteomes" id="UP000564677">
    <property type="component" value="Unassembled WGS sequence"/>
</dbReference>
<feature type="signal peptide" evidence="1">
    <location>
        <begin position="1"/>
        <end position="20"/>
    </location>
</feature>
<gene>
    <name evidence="2" type="ORF">FHR20_001483</name>
</gene>
<reference evidence="2 3" key="1">
    <citation type="submission" date="2020-03" db="EMBL/GenBank/DDBJ databases">
        <title>Genomic Encyclopedia of Type Strains, Phase IV (KMG-IV): sequencing the most valuable type-strain genomes for metagenomic binning, comparative biology and taxonomic classification.</title>
        <authorList>
            <person name="Goeker M."/>
        </authorList>
    </citation>
    <scope>NUCLEOTIDE SEQUENCE [LARGE SCALE GENOMIC DNA]</scope>
    <source>
        <strain evidence="2 3">DSM 4733</strain>
    </source>
</reference>
<dbReference type="RefSeq" id="WP_167298883.1">
    <property type="nucleotide sequence ID" value="NZ_JAASQV010000001.1"/>
</dbReference>
<protein>
    <recommendedName>
        <fullName evidence="4">DUF2927 domain-containing protein</fullName>
    </recommendedName>
</protein>
<proteinExistence type="predicted"/>
<comment type="caution">
    <text evidence="2">The sequence shown here is derived from an EMBL/GenBank/DDBJ whole genome shotgun (WGS) entry which is preliminary data.</text>
</comment>
<evidence type="ECO:0000256" key="1">
    <source>
        <dbReference type="SAM" id="SignalP"/>
    </source>
</evidence>
<keyword evidence="3" id="KW-1185">Reference proteome</keyword>
<keyword evidence="1" id="KW-0732">Signal</keyword>
<evidence type="ECO:0008006" key="4">
    <source>
        <dbReference type="Google" id="ProtNLM"/>
    </source>
</evidence>
<name>A0A7X5UYF5_9SPHN</name>
<dbReference type="EMBL" id="JAASQV010000001">
    <property type="protein sequence ID" value="NIJ64552.1"/>
    <property type="molecule type" value="Genomic_DNA"/>
</dbReference>
<organism evidence="2 3">
    <name type="scientific">Sphingomonas leidyi</name>
    <dbReference type="NCBI Taxonomy" id="68569"/>
    <lineage>
        <taxon>Bacteria</taxon>
        <taxon>Pseudomonadati</taxon>
        <taxon>Pseudomonadota</taxon>
        <taxon>Alphaproteobacteria</taxon>
        <taxon>Sphingomonadales</taxon>
        <taxon>Sphingomonadaceae</taxon>
        <taxon>Sphingomonas</taxon>
    </lineage>
</organism>
<accession>A0A7X5UYF5</accession>